<accession>A0A644XVJ0</accession>
<evidence type="ECO:0000313" key="1">
    <source>
        <dbReference type="EMBL" id="MPM19788.1"/>
    </source>
</evidence>
<gene>
    <name evidence="1" type="ORF">SDC9_66214</name>
</gene>
<organism evidence="1">
    <name type="scientific">bioreactor metagenome</name>
    <dbReference type="NCBI Taxonomy" id="1076179"/>
    <lineage>
        <taxon>unclassified sequences</taxon>
        <taxon>metagenomes</taxon>
        <taxon>ecological metagenomes</taxon>
    </lineage>
</organism>
<dbReference type="EMBL" id="VSSQ01003244">
    <property type="protein sequence ID" value="MPM19788.1"/>
    <property type="molecule type" value="Genomic_DNA"/>
</dbReference>
<comment type="caution">
    <text evidence="1">The sequence shown here is derived from an EMBL/GenBank/DDBJ whole genome shotgun (WGS) entry which is preliminary data.</text>
</comment>
<proteinExistence type="predicted"/>
<dbReference type="AlphaFoldDB" id="A0A644XVJ0"/>
<name>A0A644XVJ0_9ZZZZ</name>
<sequence length="212" mass="24455">MANDKAYFEYYAKYHIDSTLKLRRGFFIKSERPDFVSAHGEVGLEVTRAVIEEWARQEAAVGKKFGKDISDDMVRQNSKTGTNDALLSRLDLTRDLSNGDTGGDPLDAEIHIGRAIERIEGKTKLLPDYQPCDEYWLYLYSETLHLNADDISRIAQHAEQMPQKQKFRMIFIKVGGSLYVLESGKKPREIALNGRVLRRIHRRAHWKSMLIR</sequence>
<protein>
    <submittedName>
        <fullName evidence="1">Uncharacterized protein</fullName>
    </submittedName>
</protein>
<reference evidence="1" key="1">
    <citation type="submission" date="2019-08" db="EMBL/GenBank/DDBJ databases">
        <authorList>
            <person name="Kucharzyk K."/>
            <person name="Murdoch R.W."/>
            <person name="Higgins S."/>
            <person name="Loffler F."/>
        </authorList>
    </citation>
    <scope>NUCLEOTIDE SEQUENCE</scope>
</reference>